<evidence type="ECO:0000313" key="2">
    <source>
        <dbReference type="WBParaSite" id="ES5_v2.g10302.t1"/>
    </source>
</evidence>
<sequence length="465" mass="53585">MYEEYLNKIHSIRANEVSLEMEEVIKNQTFILPNSSTQKVLKQKLSDISKLIELLCDPIRGSCAPNIPVNSRYNQKIKCKDFLFVNSSKNVQKKGSRDNVEKNTVIEVNPPSTSLMKSNVAFDSKEKESSIDDIEMDTVINDNPLLSCIPQNDVTSDPDHEASNQKGRKGRPLKYLTEEEKRASLAKNSKKYLEKKKEYFCELQKEVASLEKEHKVQINFLRKLETTNSNCDVIDAENAMKDSSESSNSNEDSDQRQNFDKLYKKTTVQKSRKRKSLEEVEKTNKKLPHKKEKTLGEVSDLRKQPASIKEGSQAGKDFEALSSSPEKDAAVSKSYKDGQKETSSMEPHLQQAQCENLKKLQSESEKQILNDRIIPSESSYPNKNKFQNLSRYFIEQKAARRMAVKKFRQKRKMEMKEMEEKKKSLCQEIKNNLEKMQKFREQGGSMEEVDRTHVDSLEKLKSNIL</sequence>
<organism evidence="1 2">
    <name type="scientific">Panagrolaimus sp. ES5</name>
    <dbReference type="NCBI Taxonomy" id="591445"/>
    <lineage>
        <taxon>Eukaryota</taxon>
        <taxon>Metazoa</taxon>
        <taxon>Ecdysozoa</taxon>
        <taxon>Nematoda</taxon>
        <taxon>Chromadorea</taxon>
        <taxon>Rhabditida</taxon>
        <taxon>Tylenchina</taxon>
        <taxon>Panagrolaimomorpha</taxon>
        <taxon>Panagrolaimoidea</taxon>
        <taxon>Panagrolaimidae</taxon>
        <taxon>Panagrolaimus</taxon>
    </lineage>
</organism>
<name>A0AC34F020_9BILA</name>
<evidence type="ECO:0000313" key="1">
    <source>
        <dbReference type="Proteomes" id="UP000887579"/>
    </source>
</evidence>
<reference evidence="2" key="1">
    <citation type="submission" date="2025-08" db="UniProtKB">
        <authorList>
            <consortium name="WormBaseParasite"/>
        </authorList>
    </citation>
    <scope>IDENTIFICATION</scope>
</reference>
<proteinExistence type="predicted"/>
<accession>A0AC34F020</accession>
<dbReference type="Proteomes" id="UP000887579">
    <property type="component" value="Unplaced"/>
</dbReference>
<protein>
    <submittedName>
        <fullName evidence="2">BZIP domain-containing protein</fullName>
    </submittedName>
</protein>
<dbReference type="WBParaSite" id="ES5_v2.g10302.t1">
    <property type="protein sequence ID" value="ES5_v2.g10302.t1"/>
    <property type="gene ID" value="ES5_v2.g10302"/>
</dbReference>